<dbReference type="eggNOG" id="ENOG502S235">
    <property type="taxonomic scope" value="Eukaryota"/>
</dbReference>
<dbReference type="InParanoid" id="A3LZ58"/>
<evidence type="ECO:0000256" key="9">
    <source>
        <dbReference type="SAM" id="MobiDB-lite"/>
    </source>
</evidence>
<evidence type="ECO:0000256" key="5">
    <source>
        <dbReference type="ARBA" id="ARBA00023015"/>
    </source>
</evidence>
<feature type="compositionally biased region" description="Low complexity" evidence="9">
    <location>
        <begin position="201"/>
        <end position="217"/>
    </location>
</feature>
<reference evidence="11 12" key="1">
    <citation type="journal article" date="2007" name="Nat. Biotechnol.">
        <title>Genome sequence of the lignocellulose-bioconverting and xylose-fermenting yeast Pichia stipitis.</title>
        <authorList>
            <person name="Jeffries T.W."/>
            <person name="Grigoriev I.V."/>
            <person name="Grimwood J."/>
            <person name="Laplaza J.M."/>
            <person name="Aerts A."/>
            <person name="Salamov A."/>
            <person name="Schmutz J."/>
            <person name="Lindquist E."/>
            <person name="Dehal P."/>
            <person name="Shapiro H."/>
            <person name="Jin Y.S."/>
            <person name="Passoth V."/>
            <person name="Richardson P.M."/>
        </authorList>
    </citation>
    <scope>NUCLEOTIDE SEQUENCE [LARGE SCALE GENOMIC DNA]</scope>
    <source>
        <strain evidence="12">ATCC 58785 / CBS 6054 / NBRC 10063 / NRRL Y-11545</strain>
    </source>
</reference>
<keyword evidence="3" id="KW-0479">Metal-binding</keyword>
<dbReference type="GO" id="GO:0008270">
    <property type="term" value="F:zinc ion binding"/>
    <property type="evidence" value="ECO:0007669"/>
    <property type="project" value="InterPro"/>
</dbReference>
<dbReference type="GO" id="GO:0003677">
    <property type="term" value="F:DNA binding"/>
    <property type="evidence" value="ECO:0007669"/>
    <property type="project" value="UniProtKB-KW"/>
</dbReference>
<dbReference type="PROSITE" id="PS50048">
    <property type="entry name" value="ZN2_CY6_FUNGAL_2"/>
    <property type="match status" value="1"/>
</dbReference>
<evidence type="ECO:0000256" key="7">
    <source>
        <dbReference type="ARBA" id="ARBA00023163"/>
    </source>
</evidence>
<feature type="compositionally biased region" description="Polar residues" evidence="9">
    <location>
        <begin position="142"/>
        <end position="164"/>
    </location>
</feature>
<comment type="similarity">
    <text evidence="2">Belongs to the MAL13 family.</text>
</comment>
<gene>
    <name evidence="11" type="ORF">PICST_68328</name>
</gene>
<feature type="compositionally biased region" description="Polar residues" evidence="9">
    <location>
        <begin position="218"/>
        <end position="233"/>
    </location>
</feature>
<dbReference type="SUPFAM" id="SSF57701">
    <property type="entry name" value="Zn2/Cys6 DNA-binding domain"/>
    <property type="match status" value="2"/>
</dbReference>
<dbReference type="KEGG" id="pic:PICST_68328"/>
<dbReference type="EMBL" id="CP000501">
    <property type="protein sequence ID" value="ABN68283.2"/>
    <property type="molecule type" value="Genomic_DNA"/>
</dbReference>
<dbReference type="Proteomes" id="UP000002258">
    <property type="component" value="Chromosome 7"/>
</dbReference>
<evidence type="ECO:0000256" key="8">
    <source>
        <dbReference type="ARBA" id="ARBA00023242"/>
    </source>
</evidence>
<feature type="compositionally biased region" description="Basic and acidic residues" evidence="9">
    <location>
        <begin position="341"/>
        <end position="358"/>
    </location>
</feature>
<dbReference type="InterPro" id="IPR050797">
    <property type="entry name" value="Carb_Metab_Trans_Reg"/>
</dbReference>
<sequence length="493" mass="52917">MSSHDLLSYSIMNHGSKLDYRPASSAYPRDRSPMSLPPLYPIIKQLAPAHSSIGSSPEHHQHVLLPPLSSNYTTSYSSATSPSSTISTGSNTPNYSHTAKLTENNLRHLGNSLETTAHSGLGLLTSAIANISSQERLEKTRTNSVDSQSFNRRLSGNTVSTPNAHSVNSNTISHNATHHIQLPSLLHSSSSTLSSVASSVSSVSPMSSPSIPAASASGTSAVKDSAVTTGNSNNKRRQRLGPSCDSCRLRKVKCNAEITILSKSVSDEPNVCSLLLAFNLSAEQVESVLRQGELVKVANDFNLIVSNNKLIKFKSCNSCNMKSLTCCFTKGFTKEDIMVNSSKKSDGSSAKKEKEKPAKIAKKKLAPTSTTSVNAVKSISSLTKALSKTLETQQEQVYSIHEDHQQSHQNIASKQVLIKSNSPVTSGAVLSTSVSVPGSLSTSSNSSNTRKSSCTCCRKRKVKCVFIEAQNKCESCIKKNADCLFDNRASYWV</sequence>
<feature type="region of interest" description="Disordered" evidence="9">
    <location>
        <begin position="201"/>
        <end position="241"/>
    </location>
</feature>
<dbReference type="CDD" id="cd00067">
    <property type="entry name" value="GAL4"/>
    <property type="match status" value="2"/>
</dbReference>
<evidence type="ECO:0000259" key="10">
    <source>
        <dbReference type="PROSITE" id="PS50048"/>
    </source>
</evidence>
<keyword evidence="7" id="KW-0804">Transcription</keyword>
<keyword evidence="8" id="KW-0539">Nucleus</keyword>
<dbReference type="PANTHER" id="PTHR31668:SF18">
    <property type="entry name" value="MALTOSE FERMENTATION REGULATORY PROTEIN MAL13-RELATED"/>
    <property type="match status" value="1"/>
</dbReference>
<feature type="region of interest" description="Disordered" evidence="9">
    <location>
        <begin position="341"/>
        <end position="366"/>
    </location>
</feature>
<keyword evidence="6" id="KW-0238">DNA-binding</keyword>
<feature type="region of interest" description="Disordered" evidence="9">
    <location>
        <begin position="73"/>
        <end position="97"/>
    </location>
</feature>
<comment type="subcellular location">
    <subcellularLocation>
        <location evidence="1">Nucleus</location>
    </subcellularLocation>
</comment>
<feature type="region of interest" description="Disordered" evidence="9">
    <location>
        <begin position="135"/>
        <end position="164"/>
    </location>
</feature>
<name>A3LZ58_PICST</name>
<evidence type="ECO:0000313" key="12">
    <source>
        <dbReference type="Proteomes" id="UP000002258"/>
    </source>
</evidence>
<dbReference type="OrthoDB" id="4036575at2759"/>
<evidence type="ECO:0000256" key="4">
    <source>
        <dbReference type="ARBA" id="ARBA00022833"/>
    </source>
</evidence>
<keyword evidence="5" id="KW-0805">Transcription regulation</keyword>
<keyword evidence="4" id="KW-0862">Zinc</keyword>
<dbReference type="PANTHER" id="PTHR31668">
    <property type="entry name" value="GLUCOSE TRANSPORT TRANSCRIPTION REGULATOR RGT1-RELATED-RELATED"/>
    <property type="match status" value="1"/>
</dbReference>
<keyword evidence="12" id="KW-1185">Reference proteome</keyword>
<dbReference type="HOGENOM" id="CLU_652226_0_0_1"/>
<dbReference type="Gene3D" id="4.10.240.10">
    <property type="entry name" value="Zn(2)-C6 fungal-type DNA-binding domain"/>
    <property type="match status" value="1"/>
</dbReference>
<evidence type="ECO:0000256" key="2">
    <source>
        <dbReference type="ARBA" id="ARBA00009382"/>
    </source>
</evidence>
<proteinExistence type="inferred from homology"/>
<dbReference type="RefSeq" id="XP_001386312.2">
    <property type="nucleotide sequence ID" value="XM_001386275.1"/>
</dbReference>
<feature type="compositionally biased region" description="Low complexity" evidence="9">
    <location>
        <begin position="73"/>
        <end position="93"/>
    </location>
</feature>
<dbReference type="AlphaFoldDB" id="A3LZ58"/>
<accession>A3LZ58</accession>
<evidence type="ECO:0000256" key="3">
    <source>
        <dbReference type="ARBA" id="ARBA00022723"/>
    </source>
</evidence>
<dbReference type="GeneID" id="4840709"/>
<feature type="domain" description="Zn(2)-C6 fungal-type" evidence="10">
    <location>
        <begin position="453"/>
        <end position="485"/>
    </location>
</feature>
<dbReference type="OMA" id="FKSCQNC"/>
<evidence type="ECO:0000256" key="6">
    <source>
        <dbReference type="ARBA" id="ARBA00023125"/>
    </source>
</evidence>
<dbReference type="GO" id="GO:0005634">
    <property type="term" value="C:nucleus"/>
    <property type="evidence" value="ECO:0007669"/>
    <property type="project" value="UniProtKB-SubCell"/>
</dbReference>
<dbReference type="InterPro" id="IPR001138">
    <property type="entry name" value="Zn2Cys6_DnaBD"/>
</dbReference>
<dbReference type="SMART" id="SM00066">
    <property type="entry name" value="GAL4"/>
    <property type="match status" value="2"/>
</dbReference>
<dbReference type="PROSITE" id="PS00463">
    <property type="entry name" value="ZN2_CY6_FUNGAL_1"/>
    <property type="match status" value="1"/>
</dbReference>
<protein>
    <submittedName>
        <fullName evidence="11">Fungal transcriptional regulatory protein</fullName>
    </submittedName>
</protein>
<evidence type="ECO:0000256" key="1">
    <source>
        <dbReference type="ARBA" id="ARBA00004123"/>
    </source>
</evidence>
<organism evidence="11 12">
    <name type="scientific">Scheffersomyces stipitis (strain ATCC 58785 / CBS 6054 / NBRC 10063 / NRRL Y-11545)</name>
    <name type="common">Yeast</name>
    <name type="synonym">Pichia stipitis</name>
    <dbReference type="NCBI Taxonomy" id="322104"/>
    <lineage>
        <taxon>Eukaryota</taxon>
        <taxon>Fungi</taxon>
        <taxon>Dikarya</taxon>
        <taxon>Ascomycota</taxon>
        <taxon>Saccharomycotina</taxon>
        <taxon>Pichiomycetes</taxon>
        <taxon>Debaryomycetaceae</taxon>
        <taxon>Scheffersomyces</taxon>
    </lineage>
</organism>
<dbReference type="GO" id="GO:0000981">
    <property type="term" value="F:DNA-binding transcription factor activity, RNA polymerase II-specific"/>
    <property type="evidence" value="ECO:0007669"/>
    <property type="project" value="InterPro"/>
</dbReference>
<dbReference type="InterPro" id="IPR036864">
    <property type="entry name" value="Zn2-C6_fun-type_DNA-bd_sf"/>
</dbReference>
<evidence type="ECO:0000313" key="11">
    <source>
        <dbReference type="EMBL" id="ABN68283.2"/>
    </source>
</evidence>